<accession>A0A3B0X3J3</accession>
<comment type="similarity">
    <text evidence="2">Belongs to the methyl-accepting chemotaxis (MCP) protein family.</text>
</comment>
<keyword evidence="3" id="KW-0175">Coiled coil</keyword>
<dbReference type="InterPro" id="IPR003660">
    <property type="entry name" value="HAMP_dom"/>
</dbReference>
<dbReference type="PANTHER" id="PTHR32089">
    <property type="entry name" value="METHYL-ACCEPTING CHEMOTAXIS PROTEIN MCPB"/>
    <property type="match status" value="1"/>
</dbReference>
<dbReference type="AlphaFoldDB" id="A0A3B0X3J3"/>
<dbReference type="SMART" id="SM00304">
    <property type="entry name" value="HAMP"/>
    <property type="match status" value="1"/>
</dbReference>
<dbReference type="SMART" id="SM00283">
    <property type="entry name" value="MA"/>
    <property type="match status" value="1"/>
</dbReference>
<evidence type="ECO:0000256" key="3">
    <source>
        <dbReference type="SAM" id="Coils"/>
    </source>
</evidence>
<organism evidence="8">
    <name type="scientific">hydrothermal vent metagenome</name>
    <dbReference type="NCBI Taxonomy" id="652676"/>
    <lineage>
        <taxon>unclassified sequences</taxon>
        <taxon>metagenomes</taxon>
        <taxon>ecological metagenomes</taxon>
    </lineage>
</organism>
<sequence length="573" mass="63904">MKLLQKLSIKHQLWAGLGTTLTLMTLVAFIAIFRFSSIEEQTNDISQQDIPTMLAALQLQNDINKSGKLLGFYMVNVTPNNLRQFNNSLQALETKANEFQQIATDANDSTLLNYSNDLYTLNTEYIKLQKRLRFLAENYLENMPGIKLAAEKINPPFKQSLQIFESMLDSENEEEATLERRELLEGLLEIRQKWMLVVASIRTYLSSPSKGREDEINLYINQYKKSLIKVKQFTDIYTFEQEEGVEKIIVISKDYLAAIQGVFDFYRQGKWRKDSELIQTQLNPLTLKIEEKINQTVTYLESSVIHDNKNIISQMNSTQIMLIALLIIALFIGIFIAIISPKQVTILISEVRESLNKIANGNINISLDEKRIGEVGQMAHTINQFSTQLREMIQQMQASNNELNTASSRMKDVIRDASDNIQQQQNETQQVAAAAEELTSVAEESSKQASIAAESAHRANNGATSGTQISSAAISSMSQLTEGLNSASEVIQTLESESSNIGVVLDVISGISEQTNLLALNAAIEAARAGDQGRGFAVVADEVRTLASKTQDSTNQIKDLIDKLQEGSSNAVQ</sequence>
<dbReference type="SUPFAM" id="SSF58104">
    <property type="entry name" value="Methyl-accepting chemotaxis protein (MCP) signaling domain"/>
    <property type="match status" value="1"/>
</dbReference>
<feature type="transmembrane region" description="Helical" evidence="5">
    <location>
        <begin position="12"/>
        <end position="33"/>
    </location>
</feature>
<evidence type="ECO:0000256" key="5">
    <source>
        <dbReference type="SAM" id="Phobius"/>
    </source>
</evidence>
<feature type="coiled-coil region" evidence="3">
    <location>
        <begin position="82"/>
        <end position="109"/>
    </location>
</feature>
<feature type="transmembrane region" description="Helical" evidence="5">
    <location>
        <begin position="320"/>
        <end position="339"/>
    </location>
</feature>
<evidence type="ECO:0000259" key="6">
    <source>
        <dbReference type="PROSITE" id="PS50111"/>
    </source>
</evidence>
<evidence type="ECO:0000259" key="7">
    <source>
        <dbReference type="PROSITE" id="PS50885"/>
    </source>
</evidence>
<feature type="coiled-coil region" evidence="3">
    <location>
        <begin position="382"/>
        <end position="434"/>
    </location>
</feature>
<keyword evidence="5" id="KW-0472">Membrane</keyword>
<dbReference type="Pfam" id="PF00015">
    <property type="entry name" value="MCPsignal"/>
    <property type="match status" value="1"/>
</dbReference>
<dbReference type="EMBL" id="UOFH01000232">
    <property type="protein sequence ID" value="VAW62868.1"/>
    <property type="molecule type" value="Genomic_DNA"/>
</dbReference>
<keyword evidence="5" id="KW-0812">Transmembrane</keyword>
<dbReference type="Gene3D" id="1.10.287.950">
    <property type="entry name" value="Methyl-accepting chemotaxis protein"/>
    <property type="match status" value="1"/>
</dbReference>
<keyword evidence="5" id="KW-1133">Transmembrane helix</keyword>
<evidence type="ECO:0000313" key="8">
    <source>
        <dbReference type="EMBL" id="VAW62868.1"/>
    </source>
</evidence>
<proteinExistence type="inferred from homology"/>
<reference evidence="8" key="1">
    <citation type="submission" date="2018-06" db="EMBL/GenBank/DDBJ databases">
        <authorList>
            <person name="Zhirakovskaya E."/>
        </authorList>
    </citation>
    <scope>NUCLEOTIDE SEQUENCE</scope>
</reference>
<dbReference type="InterPro" id="IPR004089">
    <property type="entry name" value="MCPsignal_dom"/>
</dbReference>
<keyword evidence="1" id="KW-0807">Transducer</keyword>
<gene>
    <name evidence="8" type="ORF">MNBD_GAMMA08-665</name>
</gene>
<dbReference type="PROSITE" id="PS50885">
    <property type="entry name" value="HAMP"/>
    <property type="match status" value="1"/>
</dbReference>
<feature type="region of interest" description="Disordered" evidence="4">
    <location>
        <begin position="445"/>
        <end position="467"/>
    </location>
</feature>
<protein>
    <submittedName>
        <fullName evidence="8">Methyl-accepting chemotaxis sensory transducer</fullName>
    </submittedName>
</protein>
<feature type="domain" description="HAMP" evidence="7">
    <location>
        <begin position="348"/>
        <end position="394"/>
    </location>
</feature>
<evidence type="ECO:0000256" key="1">
    <source>
        <dbReference type="ARBA" id="ARBA00023224"/>
    </source>
</evidence>
<name>A0A3B0X3J3_9ZZZZ</name>
<dbReference type="GO" id="GO:0007165">
    <property type="term" value="P:signal transduction"/>
    <property type="evidence" value="ECO:0007669"/>
    <property type="project" value="UniProtKB-KW"/>
</dbReference>
<dbReference type="CDD" id="cd06225">
    <property type="entry name" value="HAMP"/>
    <property type="match status" value="1"/>
</dbReference>
<dbReference type="GO" id="GO:0016020">
    <property type="term" value="C:membrane"/>
    <property type="evidence" value="ECO:0007669"/>
    <property type="project" value="InterPro"/>
</dbReference>
<feature type="non-terminal residue" evidence="8">
    <location>
        <position position="573"/>
    </location>
</feature>
<evidence type="ECO:0000256" key="4">
    <source>
        <dbReference type="SAM" id="MobiDB-lite"/>
    </source>
</evidence>
<dbReference type="PROSITE" id="PS50111">
    <property type="entry name" value="CHEMOTAXIS_TRANSDUC_2"/>
    <property type="match status" value="1"/>
</dbReference>
<feature type="domain" description="Methyl-accepting transducer" evidence="6">
    <location>
        <begin position="399"/>
        <end position="573"/>
    </location>
</feature>
<evidence type="ECO:0000256" key="2">
    <source>
        <dbReference type="ARBA" id="ARBA00029447"/>
    </source>
</evidence>
<dbReference type="PANTHER" id="PTHR32089:SF120">
    <property type="entry name" value="METHYL-ACCEPTING CHEMOTAXIS PROTEIN TLPQ"/>
    <property type="match status" value="1"/>
</dbReference>
<dbReference type="Pfam" id="PF00672">
    <property type="entry name" value="HAMP"/>
    <property type="match status" value="1"/>
</dbReference>